<organism evidence="1">
    <name type="scientific">marine sediment metagenome</name>
    <dbReference type="NCBI Taxonomy" id="412755"/>
    <lineage>
        <taxon>unclassified sequences</taxon>
        <taxon>metagenomes</taxon>
        <taxon>ecological metagenomes</taxon>
    </lineage>
</organism>
<reference evidence="1" key="1">
    <citation type="journal article" date="2015" name="Nature">
        <title>Complex archaea that bridge the gap between prokaryotes and eukaryotes.</title>
        <authorList>
            <person name="Spang A."/>
            <person name="Saw J.H."/>
            <person name="Jorgensen S.L."/>
            <person name="Zaremba-Niedzwiedzka K."/>
            <person name="Martijn J."/>
            <person name="Lind A.E."/>
            <person name="van Eijk R."/>
            <person name="Schleper C."/>
            <person name="Guy L."/>
            <person name="Ettema T.J."/>
        </authorList>
    </citation>
    <scope>NUCLEOTIDE SEQUENCE</scope>
</reference>
<comment type="caution">
    <text evidence="1">The sequence shown here is derived from an EMBL/GenBank/DDBJ whole genome shotgun (WGS) entry which is preliminary data.</text>
</comment>
<dbReference type="EMBL" id="LAZR01029945">
    <property type="protein sequence ID" value="KKL58085.1"/>
    <property type="molecule type" value="Genomic_DNA"/>
</dbReference>
<evidence type="ECO:0000313" key="1">
    <source>
        <dbReference type="EMBL" id="KKL58085.1"/>
    </source>
</evidence>
<accession>A0A0F9FLD5</accession>
<sequence length="279" mass="29608">MGKPMRKLSIIFVSLLFAVNSYAITDEEIALISERAVAENSPVLLAMVSPANPSTPAIGAVTVAGADCTEDFNTANTADVAGNTNFDSEVDAGGKLSIVSNKMNYSADTQGQDSYVNETSCTANSDTELTIKFDIEFDTVLDVGSANDDCNVLSIYDDANTERQGFLRFLVDASGDIDGYQCIFDDDAGTEFTPEIATAGIAVDTEYAVIVYIKAGATGGISCKVGPWAESNTGFNDDASGKNGLGTERLGADNNDWGDGANDANLKWDNFEIWKSDQR</sequence>
<proteinExistence type="predicted"/>
<gene>
    <name evidence="1" type="ORF">LCGC14_2228930</name>
</gene>
<dbReference type="AlphaFoldDB" id="A0A0F9FLD5"/>
<protein>
    <submittedName>
        <fullName evidence="1">Uncharacterized protein</fullName>
    </submittedName>
</protein>
<name>A0A0F9FLD5_9ZZZZ</name>